<proteinExistence type="inferred from homology"/>
<dbReference type="CDD" id="cd11041">
    <property type="entry name" value="CYP503A1-like"/>
    <property type="match status" value="1"/>
</dbReference>
<comment type="cofactor">
    <cofactor evidence="1 6">
        <name>heme</name>
        <dbReference type="ChEBI" id="CHEBI:30413"/>
    </cofactor>
</comment>
<dbReference type="GO" id="GO:0016705">
    <property type="term" value="F:oxidoreductase activity, acting on paired donors, with incorporation or reduction of molecular oxygen"/>
    <property type="evidence" value="ECO:0007669"/>
    <property type="project" value="InterPro"/>
</dbReference>
<dbReference type="EMBL" id="JARJCM010000223">
    <property type="protein sequence ID" value="KAJ7021773.1"/>
    <property type="molecule type" value="Genomic_DNA"/>
</dbReference>
<dbReference type="PRINTS" id="PR00465">
    <property type="entry name" value="EP450IV"/>
</dbReference>
<dbReference type="InterPro" id="IPR036396">
    <property type="entry name" value="Cyt_P450_sf"/>
</dbReference>
<dbReference type="Pfam" id="PF00067">
    <property type="entry name" value="p450"/>
    <property type="match status" value="1"/>
</dbReference>
<evidence type="ECO:0000256" key="6">
    <source>
        <dbReference type="PIRSR" id="PIRSR602403-1"/>
    </source>
</evidence>
<keyword evidence="6 7" id="KW-0349">Heme</keyword>
<keyword evidence="5 6" id="KW-0408">Iron</keyword>
<evidence type="ECO:0000313" key="9">
    <source>
        <dbReference type="Proteomes" id="UP001218188"/>
    </source>
</evidence>
<dbReference type="Gene3D" id="1.10.630.10">
    <property type="entry name" value="Cytochrome P450"/>
    <property type="match status" value="1"/>
</dbReference>
<dbReference type="PROSITE" id="PS00086">
    <property type="entry name" value="CYTOCHROME_P450"/>
    <property type="match status" value="1"/>
</dbReference>
<evidence type="ECO:0000256" key="5">
    <source>
        <dbReference type="ARBA" id="ARBA00023004"/>
    </source>
</evidence>
<name>A0AAD6WP36_9AGAR</name>
<accession>A0AAD6WP36</accession>
<dbReference type="GO" id="GO:0020037">
    <property type="term" value="F:heme binding"/>
    <property type="evidence" value="ECO:0007669"/>
    <property type="project" value="InterPro"/>
</dbReference>
<evidence type="ECO:0000256" key="7">
    <source>
        <dbReference type="RuleBase" id="RU000461"/>
    </source>
</evidence>
<comment type="similarity">
    <text evidence="2 7">Belongs to the cytochrome P450 family.</text>
</comment>
<dbReference type="InterPro" id="IPR002403">
    <property type="entry name" value="Cyt_P450_E_grp-IV"/>
</dbReference>
<keyword evidence="7" id="KW-0503">Monooxygenase</keyword>
<reference evidence="8" key="1">
    <citation type="submission" date="2023-03" db="EMBL/GenBank/DDBJ databases">
        <title>Massive genome expansion in bonnet fungi (Mycena s.s.) driven by repeated elements and novel gene families across ecological guilds.</title>
        <authorList>
            <consortium name="Lawrence Berkeley National Laboratory"/>
            <person name="Harder C.B."/>
            <person name="Miyauchi S."/>
            <person name="Viragh M."/>
            <person name="Kuo A."/>
            <person name="Thoen E."/>
            <person name="Andreopoulos B."/>
            <person name="Lu D."/>
            <person name="Skrede I."/>
            <person name="Drula E."/>
            <person name="Henrissat B."/>
            <person name="Morin E."/>
            <person name="Kohler A."/>
            <person name="Barry K."/>
            <person name="LaButti K."/>
            <person name="Morin E."/>
            <person name="Salamov A."/>
            <person name="Lipzen A."/>
            <person name="Mereny Z."/>
            <person name="Hegedus B."/>
            <person name="Baldrian P."/>
            <person name="Stursova M."/>
            <person name="Weitz H."/>
            <person name="Taylor A."/>
            <person name="Grigoriev I.V."/>
            <person name="Nagy L.G."/>
            <person name="Martin F."/>
            <person name="Kauserud H."/>
        </authorList>
    </citation>
    <scope>NUCLEOTIDE SEQUENCE</scope>
    <source>
        <strain evidence="8">CBHHK200</strain>
    </source>
</reference>
<dbReference type="GO" id="GO:0005506">
    <property type="term" value="F:iron ion binding"/>
    <property type="evidence" value="ECO:0007669"/>
    <property type="project" value="InterPro"/>
</dbReference>
<keyword evidence="3 6" id="KW-0479">Metal-binding</keyword>
<sequence length="538" mass="60562">MGFFAAHPTRHPVNCPDINSLTPYLADFATNSTDVTIPAAVVILALAVFQVVRKTGIKRSPLDALPSVGIPRYPCGFYVGAWNYLKHGRAITQDGYIKHRGKPFKVALANRWLVLVSGRQLVEDLRKASDEFLSFSEGINSVLHHEYTVGHEQHHDPYQIPVVRSPMTRNIAVCFPDLYSEVVAAFENLVPATTDDWISVCAMQTMLPVVSRVSNRFFVGLKCRDPEYIKITTQFASDVIRDAAWLHVTPPFLRPLAARLFGHLESATRRAMKHLGPIIQHRLNMDERYGRDWPNTARPNDMISWLVDEVRGHQTRRTVRTLTRTLLNVNFGAIHTTTEGCLHALYSLAANPNYIEPLRTEISSIVQTEGWTKVAIGKMVMLDSFMKESSRFSPGGAVGMLRHAVKDFTFSDGTVVPAGTLIAVPILAEHHDERNYPNAQIFDPFRFSRMRDVAGEGLKHQMVTPSPSFLTFGLGRHACPGRFFAVNEQKLIMAHVILTYDFRLEDGLRPEDEWLGLMQGANTSAKVLFRRRKYITDA</sequence>
<keyword evidence="4 7" id="KW-0560">Oxidoreductase</keyword>
<keyword evidence="9" id="KW-1185">Reference proteome</keyword>
<dbReference type="PANTHER" id="PTHR46206">
    <property type="entry name" value="CYTOCHROME P450"/>
    <property type="match status" value="1"/>
</dbReference>
<dbReference type="GO" id="GO:0004497">
    <property type="term" value="F:monooxygenase activity"/>
    <property type="evidence" value="ECO:0007669"/>
    <property type="project" value="UniProtKB-KW"/>
</dbReference>
<dbReference type="SUPFAM" id="SSF48264">
    <property type="entry name" value="Cytochrome P450"/>
    <property type="match status" value="1"/>
</dbReference>
<evidence type="ECO:0000256" key="4">
    <source>
        <dbReference type="ARBA" id="ARBA00023002"/>
    </source>
</evidence>
<dbReference type="AlphaFoldDB" id="A0AAD6WP36"/>
<dbReference type="InterPro" id="IPR017972">
    <property type="entry name" value="Cyt_P450_CS"/>
</dbReference>
<evidence type="ECO:0000256" key="1">
    <source>
        <dbReference type="ARBA" id="ARBA00001971"/>
    </source>
</evidence>
<organism evidence="8 9">
    <name type="scientific">Mycena alexandri</name>
    <dbReference type="NCBI Taxonomy" id="1745969"/>
    <lineage>
        <taxon>Eukaryota</taxon>
        <taxon>Fungi</taxon>
        <taxon>Dikarya</taxon>
        <taxon>Basidiomycota</taxon>
        <taxon>Agaricomycotina</taxon>
        <taxon>Agaricomycetes</taxon>
        <taxon>Agaricomycetidae</taxon>
        <taxon>Agaricales</taxon>
        <taxon>Marasmiineae</taxon>
        <taxon>Mycenaceae</taxon>
        <taxon>Mycena</taxon>
    </lineage>
</organism>
<dbReference type="Proteomes" id="UP001218188">
    <property type="component" value="Unassembled WGS sequence"/>
</dbReference>
<evidence type="ECO:0000256" key="3">
    <source>
        <dbReference type="ARBA" id="ARBA00022723"/>
    </source>
</evidence>
<comment type="caution">
    <text evidence="8">The sequence shown here is derived from an EMBL/GenBank/DDBJ whole genome shotgun (WGS) entry which is preliminary data.</text>
</comment>
<evidence type="ECO:0000313" key="8">
    <source>
        <dbReference type="EMBL" id="KAJ7021773.1"/>
    </source>
</evidence>
<gene>
    <name evidence="8" type="ORF">C8F04DRAFT_1402726</name>
</gene>
<evidence type="ECO:0000256" key="2">
    <source>
        <dbReference type="ARBA" id="ARBA00010617"/>
    </source>
</evidence>
<dbReference type="InterPro" id="IPR001128">
    <property type="entry name" value="Cyt_P450"/>
</dbReference>
<feature type="binding site" description="axial binding residue" evidence="6">
    <location>
        <position position="479"/>
    </location>
    <ligand>
        <name>heme</name>
        <dbReference type="ChEBI" id="CHEBI:30413"/>
    </ligand>
    <ligandPart>
        <name>Fe</name>
        <dbReference type="ChEBI" id="CHEBI:18248"/>
    </ligandPart>
</feature>
<protein>
    <submittedName>
        <fullName evidence="8">Cytochrome P450</fullName>
    </submittedName>
</protein>